<dbReference type="Proteomes" id="UP000265520">
    <property type="component" value="Unassembled WGS sequence"/>
</dbReference>
<feature type="domain" description="Reverse transcriptase" evidence="2">
    <location>
        <begin position="691"/>
        <end position="847"/>
    </location>
</feature>
<comment type="caution">
    <text evidence="3">The sequence shown here is derived from an EMBL/GenBank/DDBJ whole genome shotgun (WGS) entry which is preliminary data.</text>
</comment>
<dbReference type="Pfam" id="PF03372">
    <property type="entry name" value="Exo_endo_phos"/>
    <property type="match status" value="1"/>
</dbReference>
<proteinExistence type="predicted"/>
<dbReference type="SUPFAM" id="SSF56219">
    <property type="entry name" value="DNase I-like"/>
    <property type="match status" value="1"/>
</dbReference>
<protein>
    <submittedName>
        <fullName evidence="3">RNA-directed DNA polymerase (Reverse transcriptase)</fullName>
    </submittedName>
</protein>
<reference evidence="3 4" key="1">
    <citation type="journal article" date="2018" name="Front. Plant Sci.">
        <title>Red Clover (Trifolium pratense) and Zigzag Clover (T. medium) - A Picture of Genomic Similarities and Differences.</title>
        <authorList>
            <person name="Dluhosova J."/>
            <person name="Istvanek J."/>
            <person name="Nedelnik J."/>
            <person name="Repkova J."/>
        </authorList>
    </citation>
    <scope>NUCLEOTIDE SEQUENCE [LARGE SCALE GENOMIC DNA]</scope>
    <source>
        <strain evidence="4">cv. 10/8</strain>
        <tissue evidence="3">Leaf</tissue>
    </source>
</reference>
<dbReference type="EMBL" id="LXQA010000496">
    <property type="protein sequence ID" value="MCH79914.1"/>
    <property type="molecule type" value="Genomic_DNA"/>
</dbReference>
<keyword evidence="3" id="KW-0548">Nucleotidyltransferase</keyword>
<dbReference type="Pfam" id="PF00078">
    <property type="entry name" value="RVT_1"/>
    <property type="match status" value="1"/>
</dbReference>
<dbReference type="PANTHER" id="PTHR33710:SF64">
    <property type="entry name" value="ENDONUCLEASE_EXONUCLEASE_PHOSPHATASE DOMAIN-CONTAINING PROTEIN"/>
    <property type="match status" value="1"/>
</dbReference>
<dbReference type="InterPro" id="IPR036691">
    <property type="entry name" value="Endo/exonu/phosph_ase_sf"/>
</dbReference>
<dbReference type="AlphaFoldDB" id="A0A392M018"/>
<dbReference type="GO" id="GO:0003964">
    <property type="term" value="F:RNA-directed DNA polymerase activity"/>
    <property type="evidence" value="ECO:0007669"/>
    <property type="project" value="UniProtKB-KW"/>
</dbReference>
<dbReference type="InterPro" id="IPR005135">
    <property type="entry name" value="Endo/exonuclease/phosphatase"/>
</dbReference>
<dbReference type="PANTHER" id="PTHR33710">
    <property type="entry name" value="BNAC02G09200D PROTEIN"/>
    <property type="match status" value="1"/>
</dbReference>
<keyword evidence="3" id="KW-0808">Transferase</keyword>
<accession>A0A392M018</accession>
<evidence type="ECO:0000256" key="1">
    <source>
        <dbReference type="SAM" id="MobiDB-lite"/>
    </source>
</evidence>
<evidence type="ECO:0000259" key="2">
    <source>
        <dbReference type="PROSITE" id="PS50878"/>
    </source>
</evidence>
<keyword evidence="3" id="KW-0695">RNA-directed DNA polymerase</keyword>
<name>A0A392M018_9FABA</name>
<keyword evidence="4" id="KW-1185">Reference proteome</keyword>
<feature type="non-terminal residue" evidence="3">
    <location>
        <position position="1"/>
    </location>
</feature>
<dbReference type="PROSITE" id="PS50878">
    <property type="entry name" value="RT_POL"/>
    <property type="match status" value="1"/>
</dbReference>
<dbReference type="InterPro" id="IPR000477">
    <property type="entry name" value="RT_dom"/>
</dbReference>
<gene>
    <name evidence="3" type="ORF">A2U01_0000675</name>
</gene>
<feature type="region of interest" description="Disordered" evidence="1">
    <location>
        <begin position="38"/>
        <end position="111"/>
    </location>
</feature>
<sequence>ENLHGDCDGSLLAPVLVDNVGDSRDEVRGLGSGVLLEKSGTRADEVEEREDDANLNSKDFGKPSHLNTSQGSMGRLVKAQSAGEPVISSDEVASEGGVRGSDQPLVGNDVSPLRANEGVIFQATGKPSRTPRSHLRAPPIGLGFPRVLFRCWKLPEVEVAQSVERRNGLVHQIVRSNVEGGQGVQPPLESDSIESFSAEIVESKQPEVQSFGSGVDILVGNPAPILLSQGSVADSQVARGVIEAAKLLEIQRDLGVSFNCEDKVMVERLVEVEGRDRKVLEDQVDRQVRREKLDFLALQETKMEIISEVFVHNLWGNSDCCWAFSPCVGSSGGILSIWRKQETVLLFSFTGEGFLGVCLDWGVVPKRLFVINVYSKCDLAAKRDLWFNLLSFKNDHPVGEWCVLGDFNSVRAISERKGVNSGESQVLSPEMVGFNGFLEDLDLMDLPLLGRRFTWAHSNGVSMSRIDRILISEGWLDHWLNPSLWVLDRDISDHCPLLLRYSTDAWGPNPFRFSNRWLNHKGFEKLWNQVVFGNVDARVNLLVEEIKAADLRAELTGLTEAEADSRKKCFADLWILLKSKDAQMYQRSRAKWLKQGDENTGYFHACVKARRNQNRIGALKVEGEWVENPTRIREVIVDYFRHHFSSERWQRPTLEGVPFPCLSLDENESLVRPFSLEEIERVAEVRIMFDQFHGNARLPKGFTSFFVALIPKVESPFGVGDFRPISLLGCLYKLIAKVLASRLSLVMGSLIAIKGRQLMDGVVVVNEVIDFARRAKKECLILKVDFAKAYDSVEWSFLEYMLRRFGFNDKWCSWIKACVFAGNLSILVNGSPTEEISINKGLKQGDP</sequence>
<evidence type="ECO:0000313" key="4">
    <source>
        <dbReference type="Proteomes" id="UP000265520"/>
    </source>
</evidence>
<evidence type="ECO:0000313" key="3">
    <source>
        <dbReference type="EMBL" id="MCH79914.1"/>
    </source>
</evidence>
<dbReference type="Gene3D" id="3.60.10.10">
    <property type="entry name" value="Endonuclease/exonuclease/phosphatase"/>
    <property type="match status" value="1"/>
</dbReference>
<organism evidence="3 4">
    <name type="scientific">Trifolium medium</name>
    <dbReference type="NCBI Taxonomy" id="97028"/>
    <lineage>
        <taxon>Eukaryota</taxon>
        <taxon>Viridiplantae</taxon>
        <taxon>Streptophyta</taxon>
        <taxon>Embryophyta</taxon>
        <taxon>Tracheophyta</taxon>
        <taxon>Spermatophyta</taxon>
        <taxon>Magnoliopsida</taxon>
        <taxon>eudicotyledons</taxon>
        <taxon>Gunneridae</taxon>
        <taxon>Pentapetalae</taxon>
        <taxon>rosids</taxon>
        <taxon>fabids</taxon>
        <taxon>Fabales</taxon>
        <taxon>Fabaceae</taxon>
        <taxon>Papilionoideae</taxon>
        <taxon>50 kb inversion clade</taxon>
        <taxon>NPAAA clade</taxon>
        <taxon>Hologalegina</taxon>
        <taxon>IRL clade</taxon>
        <taxon>Trifolieae</taxon>
        <taxon>Trifolium</taxon>
    </lineage>
</organism>